<reference evidence="1 2" key="1">
    <citation type="submission" date="2018-11" db="EMBL/GenBank/DDBJ databases">
        <title>Genomes From Bacteria Associated with the Canine Oral Cavity: a Test Case for Automated Genome-Based Taxonomic Assignment.</title>
        <authorList>
            <person name="Coil D.A."/>
            <person name="Jospin G."/>
            <person name="Darling A.E."/>
            <person name="Wallis C."/>
            <person name="Davis I.J."/>
            <person name="Harris S."/>
            <person name="Eisen J.A."/>
            <person name="Holcombe L.J."/>
            <person name="O'Flynn C."/>
        </authorList>
    </citation>
    <scope>NUCLEOTIDE SEQUENCE [LARGE SCALE GENOMIC DNA]</scope>
    <source>
        <strain evidence="1 2">COT-280</strain>
    </source>
</reference>
<accession>A0A3P2A7R5</accession>
<organism evidence="1 2">
    <name type="scientific">Conchiformibius steedae</name>
    <dbReference type="NCBI Taxonomy" id="153493"/>
    <lineage>
        <taxon>Bacteria</taxon>
        <taxon>Pseudomonadati</taxon>
        <taxon>Pseudomonadota</taxon>
        <taxon>Betaproteobacteria</taxon>
        <taxon>Neisseriales</taxon>
        <taxon>Neisseriaceae</taxon>
        <taxon>Conchiformibius</taxon>
    </lineage>
</organism>
<proteinExistence type="predicted"/>
<dbReference type="AlphaFoldDB" id="A0A3P2A7R5"/>
<evidence type="ECO:0000313" key="2">
    <source>
        <dbReference type="Proteomes" id="UP000269923"/>
    </source>
</evidence>
<name>A0A3P2A7R5_9NEIS</name>
<dbReference type="EMBL" id="RQYC01000001">
    <property type="protein sequence ID" value="RRD91532.1"/>
    <property type="molecule type" value="Genomic_DNA"/>
</dbReference>
<keyword evidence="2" id="KW-1185">Reference proteome</keyword>
<dbReference type="RefSeq" id="WP_124793734.1">
    <property type="nucleotide sequence ID" value="NZ_RQYC01000001.1"/>
</dbReference>
<dbReference type="Proteomes" id="UP000269923">
    <property type="component" value="Unassembled WGS sequence"/>
</dbReference>
<sequence length="101" mass="11507">MPDNPVWHTESHLPADEPCADNLADYRHPQLMSGASADARFIFDAVYTPERAGFVLTLMQINDEWGFIEHELRLHPRSRAELLQQIERFCRAPAACFADAP</sequence>
<dbReference type="OrthoDB" id="8613144at2"/>
<evidence type="ECO:0000313" key="1">
    <source>
        <dbReference type="EMBL" id="RRD91532.1"/>
    </source>
</evidence>
<comment type="caution">
    <text evidence="1">The sequence shown here is derived from an EMBL/GenBank/DDBJ whole genome shotgun (WGS) entry which is preliminary data.</text>
</comment>
<protein>
    <submittedName>
        <fullName evidence="1">Uncharacterized protein</fullName>
    </submittedName>
</protein>
<gene>
    <name evidence="1" type="ORF">EII21_00415</name>
</gene>
<dbReference type="STRING" id="1121352.GCA_000620925_00589"/>